<dbReference type="InterPro" id="IPR045573">
    <property type="entry name" value="Fut8_N_cat"/>
</dbReference>
<dbReference type="Gene3D" id="3.40.50.11350">
    <property type="match status" value="1"/>
</dbReference>
<dbReference type="PANTHER" id="PTHR13132">
    <property type="entry name" value="ALPHA- 1,6 -FUCOSYLTRANSFERASE"/>
    <property type="match status" value="1"/>
</dbReference>
<evidence type="ECO:0000313" key="2">
    <source>
        <dbReference type="EMBL" id="MFD2937236.1"/>
    </source>
</evidence>
<evidence type="ECO:0000259" key="1">
    <source>
        <dbReference type="Pfam" id="PF19745"/>
    </source>
</evidence>
<feature type="domain" description="Alpha-(1,6)-fucosyltransferase N- and catalytic" evidence="1">
    <location>
        <begin position="157"/>
        <end position="274"/>
    </location>
</feature>
<name>A0ABW6ANW3_9BACT</name>
<organism evidence="2 3">
    <name type="scientific">Spirosoma flavum</name>
    <dbReference type="NCBI Taxonomy" id="2048557"/>
    <lineage>
        <taxon>Bacteria</taxon>
        <taxon>Pseudomonadati</taxon>
        <taxon>Bacteroidota</taxon>
        <taxon>Cytophagia</taxon>
        <taxon>Cytophagales</taxon>
        <taxon>Cytophagaceae</taxon>
        <taxon>Spirosoma</taxon>
    </lineage>
</organism>
<comment type="caution">
    <text evidence="2">The sequence shown here is derived from an EMBL/GenBank/DDBJ whole genome shotgun (WGS) entry which is preliminary data.</text>
</comment>
<gene>
    <name evidence="2" type="ORF">ACFS25_25875</name>
</gene>
<dbReference type="EMBL" id="JBHUOM010000023">
    <property type="protein sequence ID" value="MFD2937236.1"/>
    <property type="molecule type" value="Genomic_DNA"/>
</dbReference>
<proteinExistence type="predicted"/>
<sequence length="305" mass="35315">MAKKRKLIVIPQAGLGNRMRVLSSCIRLAIKDNRKLYIAWPINEALGCDMTDIFESIGIDYSVPPRWIQYLLTKIYRPGAINKYYTLFKLISKIFSDKSIFDDDIIDYKTNKLKKIAFNSNDATILVASCLAFGNYNEQSSYDEYLKDEESRLFFKFFKFNDHIERKVNKEYHRIGEPFIGIHIRRTDHVDLIKQNPIENYLKQIDKAISENKVQKFFLATDDINIKNTFINKYGNRIYTFNSKLNRNNVEGIHGAVIELILLSLSSKIICSIISSYSNAAVLIGAPKEVLYIEASLFKDMQDKT</sequence>
<dbReference type="PANTHER" id="PTHR13132:SF29">
    <property type="entry name" value="ALPHA-(1,6)-FUCOSYLTRANSFERASE"/>
    <property type="match status" value="1"/>
</dbReference>
<evidence type="ECO:0000313" key="3">
    <source>
        <dbReference type="Proteomes" id="UP001597512"/>
    </source>
</evidence>
<dbReference type="RefSeq" id="WP_381506848.1">
    <property type="nucleotide sequence ID" value="NZ_JBHUOM010000023.1"/>
</dbReference>
<dbReference type="Pfam" id="PF19745">
    <property type="entry name" value="FUT8_N_cat"/>
    <property type="match status" value="1"/>
</dbReference>
<protein>
    <recommendedName>
        <fullName evidence="1">Alpha-(1,6)-fucosyltransferase N- and catalytic domain-containing protein</fullName>
    </recommendedName>
</protein>
<reference evidence="3" key="1">
    <citation type="journal article" date="2019" name="Int. J. Syst. Evol. Microbiol.">
        <title>The Global Catalogue of Microorganisms (GCM) 10K type strain sequencing project: providing services to taxonomists for standard genome sequencing and annotation.</title>
        <authorList>
            <consortium name="The Broad Institute Genomics Platform"/>
            <consortium name="The Broad Institute Genome Sequencing Center for Infectious Disease"/>
            <person name="Wu L."/>
            <person name="Ma J."/>
        </authorList>
    </citation>
    <scope>NUCLEOTIDE SEQUENCE [LARGE SCALE GENOMIC DNA]</scope>
    <source>
        <strain evidence="3">KCTC 52490</strain>
    </source>
</reference>
<accession>A0ABW6ANW3</accession>
<dbReference type="Proteomes" id="UP001597512">
    <property type="component" value="Unassembled WGS sequence"/>
</dbReference>
<keyword evidence="3" id="KW-1185">Reference proteome</keyword>